<dbReference type="Proteomes" id="UP001500454">
    <property type="component" value="Unassembled WGS sequence"/>
</dbReference>
<keyword evidence="1" id="KW-1133">Transmembrane helix</keyword>
<sequence>MRGLAALTILVNHYLTAFYPTMLTGEAAKAHVVQWPGAEVAMAASPLNLLRSNGVGVCVFFVLSGFVLSEAYFARPGALGLQAQAARRYVRLMLPVAVSALLGFVGLRLGWFLNDEVVATSGAAWFSRFWQTQPSVLQFAKDVVVDIPLSGEPAYNPVLWTLHLELMGSFLVFALLAFFASARRRGLIYAVTVLLISLSTWSFYLVAFVVGLALNDYRRHGPRWNAARNRGFVTAALVLGFVVLGSFPTSYFVAWADSPYRWLKLPFLSLDRTEELFHIAAAALLLAALLSSGGLRRAFQARWLLFLGRISFALYLLHFLVLGSVSAAVFLALQKHFSYHLSFGLMVLVSWPVLVLASMAMNRWVIRPSNRLSRYLYERWFQPKVIEPARQPAP</sequence>
<comment type="caution">
    <text evidence="3">The sequence shown here is derived from an EMBL/GenBank/DDBJ whole genome shotgun (WGS) entry which is preliminary data.</text>
</comment>
<proteinExistence type="predicted"/>
<dbReference type="InterPro" id="IPR050879">
    <property type="entry name" value="Acyltransferase_3"/>
</dbReference>
<feature type="transmembrane region" description="Helical" evidence="1">
    <location>
        <begin position="315"/>
        <end position="333"/>
    </location>
</feature>
<feature type="transmembrane region" description="Helical" evidence="1">
    <location>
        <begin position="53"/>
        <end position="73"/>
    </location>
</feature>
<feature type="transmembrane region" description="Helical" evidence="1">
    <location>
        <begin position="94"/>
        <end position="113"/>
    </location>
</feature>
<protein>
    <submittedName>
        <fullName evidence="3">Acyltransferase</fullName>
    </submittedName>
</protein>
<feature type="transmembrane region" description="Helical" evidence="1">
    <location>
        <begin position="276"/>
        <end position="295"/>
    </location>
</feature>
<evidence type="ECO:0000313" key="4">
    <source>
        <dbReference type="Proteomes" id="UP001500454"/>
    </source>
</evidence>
<reference evidence="4" key="1">
    <citation type="journal article" date="2019" name="Int. J. Syst. Evol. Microbiol.">
        <title>The Global Catalogue of Microorganisms (GCM) 10K type strain sequencing project: providing services to taxonomists for standard genome sequencing and annotation.</title>
        <authorList>
            <consortium name="The Broad Institute Genomics Platform"/>
            <consortium name="The Broad Institute Genome Sequencing Center for Infectious Disease"/>
            <person name="Wu L."/>
            <person name="Ma J."/>
        </authorList>
    </citation>
    <scope>NUCLEOTIDE SEQUENCE [LARGE SCALE GENOMIC DNA]</scope>
    <source>
        <strain evidence="4">JCM 17924</strain>
    </source>
</reference>
<keyword evidence="3" id="KW-0808">Transferase</keyword>
<feature type="transmembrane region" description="Helical" evidence="1">
    <location>
        <begin position="187"/>
        <end position="212"/>
    </location>
</feature>
<accession>A0ABP8J2X9</accession>
<name>A0ABP8J2X9_9BACT</name>
<keyword evidence="1" id="KW-0812">Transmembrane</keyword>
<gene>
    <name evidence="3" type="ORF">GCM10023186_25920</name>
</gene>
<evidence type="ECO:0000313" key="3">
    <source>
        <dbReference type="EMBL" id="GAA4384077.1"/>
    </source>
</evidence>
<feature type="domain" description="Acyltransferase 3" evidence="2">
    <location>
        <begin position="1"/>
        <end position="353"/>
    </location>
</feature>
<keyword evidence="4" id="KW-1185">Reference proteome</keyword>
<evidence type="ECO:0000259" key="2">
    <source>
        <dbReference type="Pfam" id="PF01757"/>
    </source>
</evidence>
<keyword evidence="1" id="KW-0472">Membrane</keyword>
<feature type="transmembrane region" description="Helical" evidence="1">
    <location>
        <begin position="232"/>
        <end position="255"/>
    </location>
</feature>
<dbReference type="InterPro" id="IPR002656">
    <property type="entry name" value="Acyl_transf_3_dom"/>
</dbReference>
<dbReference type="PANTHER" id="PTHR23028:SF134">
    <property type="entry name" value="PUTATIVE (AFU_ORTHOLOGUE AFUA_4G08520)-RELATED"/>
    <property type="match status" value="1"/>
</dbReference>
<evidence type="ECO:0000256" key="1">
    <source>
        <dbReference type="SAM" id="Phobius"/>
    </source>
</evidence>
<feature type="transmembrane region" description="Helical" evidence="1">
    <location>
        <begin position="158"/>
        <end position="180"/>
    </location>
</feature>
<dbReference type="EMBL" id="BAABHA010000008">
    <property type="protein sequence ID" value="GAA4384077.1"/>
    <property type="molecule type" value="Genomic_DNA"/>
</dbReference>
<dbReference type="Pfam" id="PF01757">
    <property type="entry name" value="Acyl_transf_3"/>
    <property type="match status" value="1"/>
</dbReference>
<dbReference type="PANTHER" id="PTHR23028">
    <property type="entry name" value="ACETYLTRANSFERASE"/>
    <property type="match status" value="1"/>
</dbReference>
<keyword evidence="3" id="KW-0012">Acyltransferase</keyword>
<dbReference type="GO" id="GO:0016746">
    <property type="term" value="F:acyltransferase activity"/>
    <property type="evidence" value="ECO:0007669"/>
    <property type="project" value="UniProtKB-KW"/>
</dbReference>
<feature type="transmembrane region" description="Helical" evidence="1">
    <location>
        <begin position="345"/>
        <end position="366"/>
    </location>
</feature>
<organism evidence="3 4">
    <name type="scientific">Hymenobacter koreensis</name>
    <dbReference type="NCBI Taxonomy" id="1084523"/>
    <lineage>
        <taxon>Bacteria</taxon>
        <taxon>Pseudomonadati</taxon>
        <taxon>Bacteroidota</taxon>
        <taxon>Cytophagia</taxon>
        <taxon>Cytophagales</taxon>
        <taxon>Hymenobacteraceae</taxon>
        <taxon>Hymenobacter</taxon>
    </lineage>
</organism>